<comment type="caution">
    <text evidence="1">The sequence shown here is derived from an EMBL/GenBank/DDBJ whole genome shotgun (WGS) entry which is preliminary data.</text>
</comment>
<sequence length="156" mass="17102">MTEKSLPTLTTGRTSTYAKIMQDPFANAGDNKQGKWQKLSNGNYFKADTPTVLNYHNVQVSSSSSNPERSNIDVNNILKNALGNAGNTGNAQNWQKLFKADTPSVHNYRYVEVSNRNADFGTRGSNVEVNKILQDAFANVGNGKTKQNTLSVTLSK</sequence>
<organism evidence="1 2">
    <name type="scientific">Dreissena polymorpha</name>
    <name type="common">Zebra mussel</name>
    <name type="synonym">Mytilus polymorpha</name>
    <dbReference type="NCBI Taxonomy" id="45954"/>
    <lineage>
        <taxon>Eukaryota</taxon>
        <taxon>Metazoa</taxon>
        <taxon>Spiralia</taxon>
        <taxon>Lophotrochozoa</taxon>
        <taxon>Mollusca</taxon>
        <taxon>Bivalvia</taxon>
        <taxon>Autobranchia</taxon>
        <taxon>Heteroconchia</taxon>
        <taxon>Euheterodonta</taxon>
        <taxon>Imparidentia</taxon>
        <taxon>Neoheterodontei</taxon>
        <taxon>Myida</taxon>
        <taxon>Dreissenoidea</taxon>
        <taxon>Dreissenidae</taxon>
        <taxon>Dreissena</taxon>
    </lineage>
</organism>
<reference evidence="1" key="2">
    <citation type="submission" date="2020-11" db="EMBL/GenBank/DDBJ databases">
        <authorList>
            <person name="McCartney M.A."/>
            <person name="Auch B."/>
            <person name="Kono T."/>
            <person name="Mallez S."/>
            <person name="Becker A."/>
            <person name="Gohl D.M."/>
            <person name="Silverstein K.A.T."/>
            <person name="Koren S."/>
            <person name="Bechman K.B."/>
            <person name="Herman A."/>
            <person name="Abrahante J.E."/>
            <person name="Garbe J."/>
        </authorList>
    </citation>
    <scope>NUCLEOTIDE SEQUENCE</scope>
    <source>
        <strain evidence="1">Duluth1</strain>
        <tissue evidence="1">Whole animal</tissue>
    </source>
</reference>
<proteinExistence type="predicted"/>
<reference evidence="1" key="1">
    <citation type="journal article" date="2019" name="bioRxiv">
        <title>The Genome of the Zebra Mussel, Dreissena polymorpha: A Resource for Invasive Species Research.</title>
        <authorList>
            <person name="McCartney M.A."/>
            <person name="Auch B."/>
            <person name="Kono T."/>
            <person name="Mallez S."/>
            <person name="Zhang Y."/>
            <person name="Obille A."/>
            <person name="Becker A."/>
            <person name="Abrahante J.E."/>
            <person name="Garbe J."/>
            <person name="Badalamenti J.P."/>
            <person name="Herman A."/>
            <person name="Mangelson H."/>
            <person name="Liachko I."/>
            <person name="Sullivan S."/>
            <person name="Sone E.D."/>
            <person name="Koren S."/>
            <person name="Silverstein K.A.T."/>
            <person name="Beckman K.B."/>
            <person name="Gohl D.M."/>
        </authorList>
    </citation>
    <scope>NUCLEOTIDE SEQUENCE</scope>
    <source>
        <strain evidence="1">Duluth1</strain>
        <tissue evidence="1">Whole animal</tissue>
    </source>
</reference>
<evidence type="ECO:0000313" key="2">
    <source>
        <dbReference type="Proteomes" id="UP000828390"/>
    </source>
</evidence>
<gene>
    <name evidence="1" type="ORF">DPMN_085680</name>
</gene>
<name>A0A9D3YFH6_DREPO</name>
<dbReference type="Proteomes" id="UP000828390">
    <property type="component" value="Unassembled WGS sequence"/>
</dbReference>
<evidence type="ECO:0000313" key="1">
    <source>
        <dbReference type="EMBL" id="KAH3698161.1"/>
    </source>
</evidence>
<protein>
    <submittedName>
        <fullName evidence="1">Uncharacterized protein</fullName>
    </submittedName>
</protein>
<dbReference type="AlphaFoldDB" id="A0A9D3YFH6"/>
<dbReference type="EMBL" id="JAIWYP010000016">
    <property type="protein sequence ID" value="KAH3698161.1"/>
    <property type="molecule type" value="Genomic_DNA"/>
</dbReference>
<accession>A0A9D3YFH6</accession>
<keyword evidence="2" id="KW-1185">Reference proteome</keyword>